<gene>
    <name evidence="1" type="ORF">J4Q44_G00127170</name>
</gene>
<dbReference type="AlphaFoldDB" id="A0AAN8R8A3"/>
<dbReference type="Proteomes" id="UP001356427">
    <property type="component" value="Unassembled WGS sequence"/>
</dbReference>
<organism evidence="1 2">
    <name type="scientific">Coregonus suidteri</name>
    <dbReference type="NCBI Taxonomy" id="861788"/>
    <lineage>
        <taxon>Eukaryota</taxon>
        <taxon>Metazoa</taxon>
        <taxon>Chordata</taxon>
        <taxon>Craniata</taxon>
        <taxon>Vertebrata</taxon>
        <taxon>Euteleostomi</taxon>
        <taxon>Actinopterygii</taxon>
        <taxon>Neopterygii</taxon>
        <taxon>Teleostei</taxon>
        <taxon>Protacanthopterygii</taxon>
        <taxon>Salmoniformes</taxon>
        <taxon>Salmonidae</taxon>
        <taxon>Coregoninae</taxon>
        <taxon>Coregonus</taxon>
    </lineage>
</organism>
<sequence length="71" mass="7594">MTTSYLCRGNSLLSSRDGPELVAKRSALRLAGKAGGISYPGLSVKRAATLCEELTLARSIRERVDRGKADV</sequence>
<comment type="caution">
    <text evidence="1">The sequence shown here is derived from an EMBL/GenBank/DDBJ whole genome shotgun (WGS) entry which is preliminary data.</text>
</comment>
<dbReference type="EMBL" id="JAGTTL010000010">
    <property type="protein sequence ID" value="KAK6317317.1"/>
    <property type="molecule type" value="Genomic_DNA"/>
</dbReference>
<name>A0AAN8R8A3_9TELE</name>
<protein>
    <submittedName>
        <fullName evidence="1">Uncharacterized protein</fullName>
    </submittedName>
</protein>
<proteinExistence type="predicted"/>
<reference evidence="1 2" key="1">
    <citation type="submission" date="2021-04" db="EMBL/GenBank/DDBJ databases">
        <authorList>
            <person name="De Guttry C."/>
            <person name="Zahm M."/>
            <person name="Klopp C."/>
            <person name="Cabau C."/>
            <person name="Louis A."/>
            <person name="Berthelot C."/>
            <person name="Parey E."/>
            <person name="Roest Crollius H."/>
            <person name="Montfort J."/>
            <person name="Robinson-Rechavi M."/>
            <person name="Bucao C."/>
            <person name="Bouchez O."/>
            <person name="Gislard M."/>
            <person name="Lluch J."/>
            <person name="Milhes M."/>
            <person name="Lampietro C."/>
            <person name="Lopez Roques C."/>
            <person name="Donnadieu C."/>
            <person name="Braasch I."/>
            <person name="Desvignes T."/>
            <person name="Postlethwait J."/>
            <person name="Bobe J."/>
            <person name="Wedekind C."/>
            <person name="Guiguen Y."/>
        </authorList>
    </citation>
    <scope>NUCLEOTIDE SEQUENCE [LARGE SCALE GENOMIC DNA]</scope>
    <source>
        <strain evidence="1">Cs_M1</strain>
        <tissue evidence="1">Blood</tissue>
    </source>
</reference>
<keyword evidence="2" id="KW-1185">Reference proteome</keyword>
<evidence type="ECO:0000313" key="2">
    <source>
        <dbReference type="Proteomes" id="UP001356427"/>
    </source>
</evidence>
<accession>A0AAN8R8A3</accession>
<evidence type="ECO:0000313" key="1">
    <source>
        <dbReference type="EMBL" id="KAK6317317.1"/>
    </source>
</evidence>